<feature type="domain" description="Mediator complex subunit Med1" evidence="8">
    <location>
        <begin position="24"/>
        <end position="203"/>
    </location>
</feature>
<evidence type="ECO:0000313" key="10">
    <source>
        <dbReference type="Proteomes" id="UP000094336"/>
    </source>
</evidence>
<evidence type="ECO:0000256" key="3">
    <source>
        <dbReference type="ARBA" id="ARBA00023015"/>
    </source>
</evidence>
<evidence type="ECO:0000256" key="6">
    <source>
        <dbReference type="ARBA" id="ARBA00023242"/>
    </source>
</evidence>
<accession>A0A1E3QLR3</accession>
<evidence type="ECO:0000256" key="7">
    <source>
        <dbReference type="RuleBase" id="RU364059"/>
    </source>
</evidence>
<proteinExistence type="inferred from homology"/>
<organism evidence="9 10">
    <name type="scientific">Babjeviella inositovora NRRL Y-12698</name>
    <dbReference type="NCBI Taxonomy" id="984486"/>
    <lineage>
        <taxon>Eukaryota</taxon>
        <taxon>Fungi</taxon>
        <taxon>Dikarya</taxon>
        <taxon>Ascomycota</taxon>
        <taxon>Saccharomycotina</taxon>
        <taxon>Pichiomycetes</taxon>
        <taxon>Serinales incertae sedis</taxon>
        <taxon>Babjeviella</taxon>
    </lineage>
</organism>
<keyword evidence="5 7" id="KW-0804">Transcription</keyword>
<dbReference type="InterPro" id="IPR019680">
    <property type="entry name" value="Mediator_Med1"/>
</dbReference>
<comment type="similarity">
    <text evidence="2 7">Belongs to the Mediator complex subunit 1 family.</text>
</comment>
<keyword evidence="3 7" id="KW-0805">Transcription regulation</keyword>
<dbReference type="GO" id="GO:0016592">
    <property type="term" value="C:mediator complex"/>
    <property type="evidence" value="ECO:0007669"/>
    <property type="project" value="InterPro"/>
</dbReference>
<dbReference type="GO" id="GO:0003712">
    <property type="term" value="F:transcription coregulator activity"/>
    <property type="evidence" value="ECO:0007669"/>
    <property type="project" value="InterPro"/>
</dbReference>
<comment type="function">
    <text evidence="7">Component of the Mediator complex, a coactivator involved in the regulated transcription of nearly all RNA polymerase II-dependent genes. Mediator functions as a bridge to convey information from gene-specific regulatory proteins to the basal RNA polymerase II transcription machinery. Mediator is recruited to promoters by direct interactions with regulatory proteins and serves as a scaffold for the assembly of a functional preinitiation complex with RNA polymerase II and the general transcription factors.</text>
</comment>
<protein>
    <recommendedName>
        <fullName evidence="7">Mediator of RNA polymerase II transcription subunit 1</fullName>
    </recommendedName>
    <alternativeName>
        <fullName evidence="7">Mediator complex subunit 1</fullName>
    </alternativeName>
</protein>
<dbReference type="AlphaFoldDB" id="A0A1E3QLR3"/>
<keyword evidence="10" id="KW-1185">Reference proteome</keyword>
<evidence type="ECO:0000256" key="4">
    <source>
        <dbReference type="ARBA" id="ARBA00023159"/>
    </source>
</evidence>
<name>A0A1E3QLR3_9ASCO</name>
<dbReference type="OrthoDB" id="5310959at2759"/>
<gene>
    <name evidence="9" type="ORF">BABINDRAFT_8881</name>
</gene>
<dbReference type="Pfam" id="PF10744">
    <property type="entry name" value="Med1"/>
    <property type="match status" value="1"/>
</dbReference>
<dbReference type="PANTHER" id="PTHR35041">
    <property type="entry name" value="MEDIATOR OF RNA POLYMERASE II TRANSCRIPTION SUBUNIT 1"/>
    <property type="match status" value="1"/>
</dbReference>
<evidence type="ECO:0000256" key="2">
    <source>
        <dbReference type="ARBA" id="ARBA00006210"/>
    </source>
</evidence>
<keyword evidence="4 7" id="KW-0010">Activator</keyword>
<evidence type="ECO:0000313" key="9">
    <source>
        <dbReference type="EMBL" id="ODQ78625.1"/>
    </source>
</evidence>
<evidence type="ECO:0000256" key="1">
    <source>
        <dbReference type="ARBA" id="ARBA00004123"/>
    </source>
</evidence>
<dbReference type="RefSeq" id="XP_018983953.1">
    <property type="nucleotide sequence ID" value="XM_019132870.1"/>
</dbReference>
<dbReference type="PANTHER" id="PTHR35041:SF4">
    <property type="entry name" value="MEDIATOR OF RNA POLYMERASE II TRANSCRIPTION SUBUNIT 1"/>
    <property type="match status" value="1"/>
</dbReference>
<dbReference type="STRING" id="984486.A0A1E3QLR3"/>
<sequence>MSMSEIQTPAPPDEIVPQLELISKTLQRSPNFQLSLETVQKLARWLNFQAETIPASDGFTKTLHVSGALITIDIHFISDLEVGKVSIGFPSLESSTGAFTASIEAILLRNLSHTPLADFHSNLTTLSRLDRLSIHNFDLFHYYDSLCSFMELLQALPENLNVNHQPFEYWGHLGAMQLNYSDHLGLYVTYFETDKHINRLLSEDQEDQRFRMHLNIVEVTDTSPQRPFAITKSFEIGDAMSHEVVGLQAGIEFELQPVVYLPESLLISWGNGYTGATDVPSAYHNFIGQLVDVNYLEYKLHLPLNDVLDSDDPLDFRKLALQINYLFDGLKIVPVKAVNLQLSCSVKDASGQLSSFIRNLRNWIFLGNVLRNIQVFVKERSAKNNSNIHPGFETKPTSPVVPENQGDDTEILLADFLSEAAAAGDVDVDMVTDSPAVPTNYMCQLSVLNSGEGLRLRVQYQNGTDGDILNDSAKAFDWVLVINDGEVTGCESSSTMESDRELRDKAQFIRMLNRTEDLLECLAWI</sequence>
<evidence type="ECO:0000256" key="5">
    <source>
        <dbReference type="ARBA" id="ARBA00023163"/>
    </source>
</evidence>
<dbReference type="EMBL" id="KV454434">
    <property type="protein sequence ID" value="ODQ78625.1"/>
    <property type="molecule type" value="Genomic_DNA"/>
</dbReference>
<dbReference type="Proteomes" id="UP000094336">
    <property type="component" value="Unassembled WGS sequence"/>
</dbReference>
<keyword evidence="6 7" id="KW-0539">Nucleus</keyword>
<dbReference type="GeneID" id="30150723"/>
<dbReference type="GO" id="GO:0045944">
    <property type="term" value="P:positive regulation of transcription by RNA polymerase II"/>
    <property type="evidence" value="ECO:0007669"/>
    <property type="project" value="UniProtKB-ARBA"/>
</dbReference>
<reference evidence="10" key="1">
    <citation type="submission" date="2016-05" db="EMBL/GenBank/DDBJ databases">
        <title>Comparative genomics of biotechnologically important yeasts.</title>
        <authorList>
            <consortium name="DOE Joint Genome Institute"/>
            <person name="Riley R."/>
            <person name="Haridas S."/>
            <person name="Wolfe K.H."/>
            <person name="Lopes M.R."/>
            <person name="Hittinger C.T."/>
            <person name="Goker M."/>
            <person name="Salamov A."/>
            <person name="Wisecaver J."/>
            <person name="Long T.M."/>
            <person name="Aerts A.L."/>
            <person name="Barry K."/>
            <person name="Choi C."/>
            <person name="Clum A."/>
            <person name="Coughlan A.Y."/>
            <person name="Deshpande S."/>
            <person name="Douglass A.P."/>
            <person name="Hanson S.J."/>
            <person name="Klenk H.-P."/>
            <person name="Labutti K."/>
            <person name="Lapidus A."/>
            <person name="Lindquist E."/>
            <person name="Lipzen A."/>
            <person name="Meier-Kolthoff J.P."/>
            <person name="Ohm R.A."/>
            <person name="Otillar R.P."/>
            <person name="Pangilinan J."/>
            <person name="Peng Y."/>
            <person name="Rokas A."/>
            <person name="Rosa C.A."/>
            <person name="Scheuner C."/>
            <person name="Sibirny A.A."/>
            <person name="Slot J.C."/>
            <person name="Stielow J.B."/>
            <person name="Sun H."/>
            <person name="Kurtzman C.P."/>
            <person name="Blackwell M."/>
            <person name="Grigoriev I.V."/>
            <person name="Jeffries T.W."/>
        </authorList>
    </citation>
    <scope>NUCLEOTIDE SEQUENCE [LARGE SCALE GENOMIC DNA]</scope>
    <source>
        <strain evidence="10">NRRL Y-12698</strain>
    </source>
</reference>
<evidence type="ECO:0000259" key="8">
    <source>
        <dbReference type="Pfam" id="PF10744"/>
    </source>
</evidence>
<comment type="subcellular location">
    <subcellularLocation>
        <location evidence="1 7">Nucleus</location>
    </subcellularLocation>
</comment>